<organism evidence="4 5">
    <name type="scientific">Hyphomonas beringensis</name>
    <dbReference type="NCBI Taxonomy" id="1280946"/>
    <lineage>
        <taxon>Bacteria</taxon>
        <taxon>Pseudomonadati</taxon>
        <taxon>Pseudomonadota</taxon>
        <taxon>Alphaproteobacteria</taxon>
        <taxon>Hyphomonadales</taxon>
        <taxon>Hyphomonadaceae</taxon>
        <taxon>Hyphomonas</taxon>
    </lineage>
</organism>
<name>A0A062UJR8_9PROT</name>
<dbReference type="PANTHER" id="PTHR34135:SF2">
    <property type="entry name" value="LYSOZYME"/>
    <property type="match status" value="1"/>
</dbReference>
<protein>
    <recommendedName>
        <fullName evidence="6">Lysozyme</fullName>
    </recommendedName>
</protein>
<dbReference type="OrthoDB" id="9798192at2"/>
<evidence type="ECO:0008006" key="6">
    <source>
        <dbReference type="Google" id="ProtNLM"/>
    </source>
</evidence>
<dbReference type="Proteomes" id="UP000027037">
    <property type="component" value="Unassembled WGS sequence"/>
</dbReference>
<dbReference type="PROSITE" id="PS51904">
    <property type="entry name" value="GLYCOSYL_HYDROL_F25_2"/>
    <property type="match status" value="1"/>
</dbReference>
<keyword evidence="3" id="KW-0326">Glycosidase</keyword>
<dbReference type="Gene3D" id="3.20.20.80">
    <property type="entry name" value="Glycosidases"/>
    <property type="match status" value="1"/>
</dbReference>
<dbReference type="eggNOG" id="COG3757">
    <property type="taxonomic scope" value="Bacteria"/>
</dbReference>
<dbReference type="InterPro" id="IPR018077">
    <property type="entry name" value="Glyco_hydro_fam25_subgr"/>
</dbReference>
<sequence>MKWICLLLCLSLPLMGCERSPSVLGASSTVLPPGYVGVDLSHHNGRIDWDQLEAAPVDFIYLKATEGGDWKDPRFLAHWREAKARGWLVGGYHFYRLCRPGEEQAQNFIQTVEVRQGTLPPAVDLEYAHNCEPYGSTEETLADLDQFLLSLEAEYGVRPVLYTTKEFHADWLAGRYDTYPLWLRALGDEIPETRDHRQADIWQYTMSARVPGIEGKVDMNRVPGVRADNK</sequence>
<dbReference type="Pfam" id="PF01183">
    <property type="entry name" value="Glyco_hydro_25"/>
    <property type="match status" value="1"/>
</dbReference>
<proteinExistence type="inferred from homology"/>
<keyword evidence="2" id="KW-0378">Hydrolase</keyword>
<evidence type="ECO:0000256" key="2">
    <source>
        <dbReference type="ARBA" id="ARBA00022801"/>
    </source>
</evidence>
<comment type="caution">
    <text evidence="4">The sequence shown here is derived from an EMBL/GenBank/DDBJ whole genome shotgun (WGS) entry which is preliminary data.</text>
</comment>
<evidence type="ECO:0000256" key="1">
    <source>
        <dbReference type="ARBA" id="ARBA00010646"/>
    </source>
</evidence>
<dbReference type="PATRIC" id="fig|1280946.3.peg.545"/>
<dbReference type="AlphaFoldDB" id="A0A062UJR8"/>
<dbReference type="GO" id="GO:0016998">
    <property type="term" value="P:cell wall macromolecule catabolic process"/>
    <property type="evidence" value="ECO:0007669"/>
    <property type="project" value="InterPro"/>
</dbReference>
<dbReference type="PANTHER" id="PTHR34135">
    <property type="entry name" value="LYSOZYME"/>
    <property type="match status" value="1"/>
</dbReference>
<dbReference type="InterPro" id="IPR017853">
    <property type="entry name" value="GH"/>
</dbReference>
<dbReference type="SUPFAM" id="SSF51445">
    <property type="entry name" value="(Trans)glycosidases"/>
    <property type="match status" value="1"/>
</dbReference>
<dbReference type="GO" id="GO:0003796">
    <property type="term" value="F:lysozyme activity"/>
    <property type="evidence" value="ECO:0007669"/>
    <property type="project" value="InterPro"/>
</dbReference>
<dbReference type="GO" id="GO:0016052">
    <property type="term" value="P:carbohydrate catabolic process"/>
    <property type="evidence" value="ECO:0007669"/>
    <property type="project" value="TreeGrafter"/>
</dbReference>
<evidence type="ECO:0000256" key="3">
    <source>
        <dbReference type="ARBA" id="ARBA00023295"/>
    </source>
</evidence>
<evidence type="ECO:0000313" key="4">
    <source>
        <dbReference type="EMBL" id="KCZ56370.1"/>
    </source>
</evidence>
<dbReference type="EMBL" id="AWFF01000024">
    <property type="protein sequence ID" value="KCZ56370.1"/>
    <property type="molecule type" value="Genomic_DNA"/>
</dbReference>
<dbReference type="STRING" id="1280946.HY29_08750"/>
<accession>A0A062UJR8</accession>
<keyword evidence="5" id="KW-1185">Reference proteome</keyword>
<evidence type="ECO:0000313" key="5">
    <source>
        <dbReference type="Proteomes" id="UP000027037"/>
    </source>
</evidence>
<dbReference type="InterPro" id="IPR002053">
    <property type="entry name" value="Glyco_hydro_25"/>
</dbReference>
<dbReference type="SMART" id="SM00641">
    <property type="entry name" value="Glyco_25"/>
    <property type="match status" value="1"/>
</dbReference>
<reference evidence="4 5" key="1">
    <citation type="journal article" date="2014" name="Antonie Van Leeuwenhoek">
        <title>Hyphomonas beringensis sp. nov. and Hyphomonas chukchiensis sp. nov., isolated from surface seawater of the Bering Sea and Chukchi Sea.</title>
        <authorList>
            <person name="Li C."/>
            <person name="Lai Q."/>
            <person name="Li G."/>
            <person name="Dong C."/>
            <person name="Wang J."/>
            <person name="Liao Y."/>
            <person name="Shao Z."/>
        </authorList>
    </citation>
    <scope>NUCLEOTIDE SEQUENCE [LARGE SCALE GENOMIC DNA]</scope>
    <source>
        <strain evidence="4 5">25B14_1</strain>
    </source>
</reference>
<comment type="similarity">
    <text evidence="1">Belongs to the glycosyl hydrolase 25 family.</text>
</comment>
<dbReference type="RefSeq" id="WP_051601067.1">
    <property type="nucleotide sequence ID" value="NZ_AWFF01000024.1"/>
</dbReference>
<gene>
    <name evidence="4" type="ORF">HY29_08750</name>
</gene>
<dbReference type="GO" id="GO:0009253">
    <property type="term" value="P:peptidoglycan catabolic process"/>
    <property type="evidence" value="ECO:0007669"/>
    <property type="project" value="InterPro"/>
</dbReference>